<keyword evidence="3" id="KW-1185">Reference proteome</keyword>
<organism evidence="2 3">
    <name type="scientific">Staphylotrichum longicolle</name>
    <dbReference type="NCBI Taxonomy" id="669026"/>
    <lineage>
        <taxon>Eukaryota</taxon>
        <taxon>Fungi</taxon>
        <taxon>Dikarya</taxon>
        <taxon>Ascomycota</taxon>
        <taxon>Pezizomycotina</taxon>
        <taxon>Sordariomycetes</taxon>
        <taxon>Sordariomycetidae</taxon>
        <taxon>Sordariales</taxon>
        <taxon>Chaetomiaceae</taxon>
        <taxon>Staphylotrichum</taxon>
    </lineage>
</organism>
<comment type="caution">
    <text evidence="2">The sequence shown here is derived from an EMBL/GenBank/DDBJ whole genome shotgun (WGS) entry which is preliminary data.</text>
</comment>
<proteinExistence type="predicted"/>
<reference evidence="2" key="1">
    <citation type="submission" date="2023-02" db="EMBL/GenBank/DDBJ databases">
        <authorList>
            <person name="Palmer J.M."/>
        </authorList>
    </citation>
    <scope>NUCLEOTIDE SEQUENCE</scope>
    <source>
        <strain evidence="2">FW57</strain>
    </source>
</reference>
<evidence type="ECO:0000256" key="1">
    <source>
        <dbReference type="SAM" id="MobiDB-lite"/>
    </source>
</evidence>
<feature type="compositionally biased region" description="Low complexity" evidence="1">
    <location>
        <begin position="86"/>
        <end position="101"/>
    </location>
</feature>
<dbReference type="AlphaFoldDB" id="A0AAD4ESZ3"/>
<accession>A0AAD4ESZ3</accession>
<dbReference type="Proteomes" id="UP001197093">
    <property type="component" value="Unassembled WGS sequence"/>
</dbReference>
<gene>
    <name evidence="2" type="ORF">NEMBOFW57_009517</name>
</gene>
<evidence type="ECO:0000313" key="3">
    <source>
        <dbReference type="Proteomes" id="UP001197093"/>
    </source>
</evidence>
<feature type="region of interest" description="Disordered" evidence="1">
    <location>
        <begin position="83"/>
        <end position="110"/>
    </location>
</feature>
<name>A0AAD4ESZ3_9PEZI</name>
<evidence type="ECO:0000313" key="2">
    <source>
        <dbReference type="EMBL" id="KAG7284902.1"/>
    </source>
</evidence>
<dbReference type="EMBL" id="JAHCVI010000005">
    <property type="protein sequence ID" value="KAG7284902.1"/>
    <property type="molecule type" value="Genomic_DNA"/>
</dbReference>
<protein>
    <submittedName>
        <fullName evidence="2">Uncharacterized protein</fullName>
    </submittedName>
</protein>
<sequence length="110" mass="12098">MENTSIQPCEICTQAAKSILALAQSYDDLFTLRRVSGFIPYFITASGLFSLGMEDGGFGMVDVHSRSRDNASSFLNGVEMEEEYELGTTEDGSPVSASRVNVSRRSRREC</sequence>